<accession>A0A2T0PPV4</accession>
<evidence type="ECO:0000313" key="1">
    <source>
        <dbReference type="EMBL" id="PRX90914.1"/>
    </source>
</evidence>
<reference evidence="1 2" key="1">
    <citation type="submission" date="2018-03" db="EMBL/GenBank/DDBJ databases">
        <title>Genomic Encyclopedia of Archaeal and Bacterial Type Strains, Phase II (KMG-II): from individual species to whole genera.</title>
        <authorList>
            <person name="Goeker M."/>
        </authorList>
    </citation>
    <scope>NUCLEOTIDE SEQUENCE [LARGE SCALE GENOMIC DNA]</scope>
    <source>
        <strain evidence="1 2">DSM 45601</strain>
    </source>
</reference>
<dbReference type="Proteomes" id="UP000237846">
    <property type="component" value="Unassembled WGS sequence"/>
</dbReference>
<dbReference type="AlphaFoldDB" id="A0A2T0PPV4"/>
<sequence length="143" mass="16539">MPGWARRVQGPPGGGRYPREWRAVPGLSTRAHAVLLELERVHPREPLFRADFLGQLLSSWRTLVNRPRIRHSFSEPDDPCYCEFGHDPPQWARSELEAACAALPLPVARELRALLRPLDARFRARTLPDLSVPADRPWWYRRC</sequence>
<evidence type="ECO:0000313" key="2">
    <source>
        <dbReference type="Proteomes" id="UP000237846"/>
    </source>
</evidence>
<organism evidence="1 2">
    <name type="scientific">Allonocardiopsis opalescens</name>
    <dbReference type="NCBI Taxonomy" id="1144618"/>
    <lineage>
        <taxon>Bacteria</taxon>
        <taxon>Bacillati</taxon>
        <taxon>Actinomycetota</taxon>
        <taxon>Actinomycetes</taxon>
        <taxon>Streptosporangiales</taxon>
        <taxon>Allonocardiopsis</taxon>
    </lineage>
</organism>
<proteinExistence type="predicted"/>
<comment type="caution">
    <text evidence="1">The sequence shown here is derived from an EMBL/GenBank/DDBJ whole genome shotgun (WGS) entry which is preliminary data.</text>
</comment>
<name>A0A2T0PPV4_9ACTN</name>
<dbReference type="EMBL" id="PVZC01000015">
    <property type="protein sequence ID" value="PRX90914.1"/>
    <property type="molecule type" value="Genomic_DNA"/>
</dbReference>
<keyword evidence="2" id="KW-1185">Reference proteome</keyword>
<gene>
    <name evidence="1" type="ORF">CLV72_11510</name>
</gene>
<protein>
    <submittedName>
        <fullName evidence="1">Uncharacterized protein</fullName>
    </submittedName>
</protein>